<keyword evidence="2" id="KW-1185">Reference proteome</keyword>
<comment type="caution">
    <text evidence="1">The sequence shown here is derived from an EMBL/GenBank/DDBJ whole genome shotgun (WGS) entry which is preliminary data.</text>
</comment>
<protein>
    <submittedName>
        <fullName evidence="1">Uncharacterized protein</fullName>
    </submittedName>
</protein>
<reference evidence="1 2" key="1">
    <citation type="journal article" date="2019" name="Nat. Plants">
        <title>Genome sequencing of Musa balbisiana reveals subgenome evolution and function divergence in polyploid bananas.</title>
        <authorList>
            <person name="Yao X."/>
        </authorList>
    </citation>
    <scope>NUCLEOTIDE SEQUENCE [LARGE SCALE GENOMIC DNA]</scope>
    <source>
        <strain evidence="2">cv. DH-PKW</strain>
        <tissue evidence="1">Leaves</tissue>
    </source>
</reference>
<dbReference type="EMBL" id="PYDT01000005">
    <property type="protein sequence ID" value="THU59859.1"/>
    <property type="molecule type" value="Genomic_DNA"/>
</dbReference>
<proteinExistence type="predicted"/>
<sequence>MAFCSLTQNLDSRYSTACHIYCSHAIYYSPTEKIHITAHGTFTFWLLQRQSYGGSTIMQLMTKLSFLHIKKALSHHTLLNPKKLSCTTNTTMIYSTQKASGIAEGIQNMYSCLVSPFLARHQAEWHKKNTDVLAVIPEIRNEMAPPKVSRSRPSNGTATTVQGFQLLTKNISPAIVA</sequence>
<gene>
    <name evidence="1" type="ORF">C4D60_Mb07t06460</name>
</gene>
<accession>A0A4S8JEK7</accession>
<evidence type="ECO:0000313" key="1">
    <source>
        <dbReference type="EMBL" id="THU59859.1"/>
    </source>
</evidence>
<name>A0A4S8JEK7_MUSBA</name>
<dbReference type="AlphaFoldDB" id="A0A4S8JEK7"/>
<dbReference type="Proteomes" id="UP000317650">
    <property type="component" value="Chromosome 7"/>
</dbReference>
<evidence type="ECO:0000313" key="2">
    <source>
        <dbReference type="Proteomes" id="UP000317650"/>
    </source>
</evidence>
<organism evidence="1 2">
    <name type="scientific">Musa balbisiana</name>
    <name type="common">Banana</name>
    <dbReference type="NCBI Taxonomy" id="52838"/>
    <lineage>
        <taxon>Eukaryota</taxon>
        <taxon>Viridiplantae</taxon>
        <taxon>Streptophyta</taxon>
        <taxon>Embryophyta</taxon>
        <taxon>Tracheophyta</taxon>
        <taxon>Spermatophyta</taxon>
        <taxon>Magnoliopsida</taxon>
        <taxon>Liliopsida</taxon>
        <taxon>Zingiberales</taxon>
        <taxon>Musaceae</taxon>
        <taxon>Musa</taxon>
    </lineage>
</organism>